<organism evidence="3 4">
    <name type="scientific">Rhodococcus chondri</name>
    <dbReference type="NCBI Taxonomy" id="3065941"/>
    <lineage>
        <taxon>Bacteria</taxon>
        <taxon>Bacillati</taxon>
        <taxon>Actinomycetota</taxon>
        <taxon>Actinomycetes</taxon>
        <taxon>Mycobacteriales</taxon>
        <taxon>Nocardiaceae</taxon>
        <taxon>Rhodococcus</taxon>
    </lineage>
</organism>
<dbReference type="GO" id="GO:0008237">
    <property type="term" value="F:metallopeptidase activity"/>
    <property type="evidence" value="ECO:0007669"/>
    <property type="project" value="UniProtKB-KW"/>
</dbReference>
<keyword evidence="1" id="KW-1133">Transmembrane helix</keyword>
<dbReference type="InterPro" id="IPR003675">
    <property type="entry name" value="Rce1/LyrA-like_dom"/>
</dbReference>
<evidence type="ECO:0000256" key="1">
    <source>
        <dbReference type="SAM" id="Phobius"/>
    </source>
</evidence>
<feature type="transmembrane region" description="Helical" evidence="1">
    <location>
        <begin position="185"/>
        <end position="204"/>
    </location>
</feature>
<protein>
    <submittedName>
        <fullName evidence="3">CPBP family intramembrane metalloprotease</fullName>
        <ecNumber evidence="3">3.4.-.-</ecNumber>
    </submittedName>
</protein>
<keyword evidence="4" id="KW-1185">Reference proteome</keyword>
<evidence type="ECO:0000313" key="3">
    <source>
        <dbReference type="EMBL" id="MEE2032511.1"/>
    </source>
</evidence>
<dbReference type="EMBL" id="JAUZMZ010000046">
    <property type="protein sequence ID" value="MEE2032511.1"/>
    <property type="molecule type" value="Genomic_DNA"/>
</dbReference>
<dbReference type="Pfam" id="PF02517">
    <property type="entry name" value="Rce1-like"/>
    <property type="match status" value="1"/>
</dbReference>
<reference evidence="3 4" key="1">
    <citation type="submission" date="2023-08" db="EMBL/GenBank/DDBJ databases">
        <authorList>
            <person name="Girao M."/>
            <person name="Carvalho M.F."/>
        </authorList>
    </citation>
    <scope>NUCLEOTIDE SEQUENCE [LARGE SCALE GENOMIC DNA]</scope>
    <source>
        <strain evidence="3 4">CC-R104</strain>
    </source>
</reference>
<sequence>MTRYPLAGPAVAAAAVLWGAALPRVGFGGAHGRTWVSAGVGLCAVVAARASGMNRTELGLEPSRVPAGLRWGGAAAAATLAGYAVALAVPGAHTRFADATGGNRDDFHAWVWVHIPIGTVLAEELLFRGVLTPLVSPVVHAAAFGLWHVRPARTAGDSVLGTVAVTALAALGFDRLRRASGSVVAPMLAHLAVNVGGAVAVRIATSRGRGADGRASRGRVPEHR</sequence>
<proteinExistence type="predicted"/>
<dbReference type="PIRSF" id="PIRSF026622">
    <property type="entry name" value="Proteas_026622"/>
    <property type="match status" value="1"/>
</dbReference>
<keyword evidence="1" id="KW-0472">Membrane</keyword>
<feature type="transmembrane region" description="Helical" evidence="1">
    <location>
        <begin position="33"/>
        <end position="50"/>
    </location>
</feature>
<keyword evidence="3" id="KW-0378">Hydrolase</keyword>
<evidence type="ECO:0000313" key="4">
    <source>
        <dbReference type="Proteomes" id="UP001331936"/>
    </source>
</evidence>
<keyword evidence="3" id="KW-0645">Protease</keyword>
<feature type="transmembrane region" description="Helical" evidence="1">
    <location>
        <begin position="71"/>
        <end position="89"/>
    </location>
</feature>
<comment type="caution">
    <text evidence="3">The sequence shown here is derived from an EMBL/GenBank/DDBJ whole genome shotgun (WGS) entry which is preliminary data.</text>
</comment>
<dbReference type="RefSeq" id="WP_330151928.1">
    <property type="nucleotide sequence ID" value="NZ_JAUZMZ010000046.1"/>
</dbReference>
<keyword evidence="1" id="KW-0812">Transmembrane</keyword>
<keyword evidence="3" id="KW-0482">Metalloprotease</keyword>
<accession>A0ABU7JR51</accession>
<dbReference type="Proteomes" id="UP001331936">
    <property type="component" value="Unassembled WGS sequence"/>
</dbReference>
<dbReference type="EC" id="3.4.-.-" evidence="3"/>
<evidence type="ECO:0000259" key="2">
    <source>
        <dbReference type="Pfam" id="PF02517"/>
    </source>
</evidence>
<feature type="domain" description="CAAX prenyl protease 2/Lysostaphin resistance protein A-like" evidence="2">
    <location>
        <begin position="109"/>
        <end position="195"/>
    </location>
</feature>
<gene>
    <name evidence="3" type="ORF">Q8814_10375</name>
</gene>
<name>A0ABU7JR51_9NOCA</name>
<dbReference type="InterPro" id="IPR015837">
    <property type="entry name" value="UCP026622_CAAX_protease"/>
</dbReference>